<dbReference type="AlphaFoldDB" id="A0A1I1DUM4"/>
<dbReference type="EMBL" id="FOLG01000001">
    <property type="protein sequence ID" value="SFB78527.1"/>
    <property type="molecule type" value="Genomic_DNA"/>
</dbReference>
<evidence type="ECO:0000313" key="2">
    <source>
        <dbReference type="EMBL" id="SFB78527.1"/>
    </source>
</evidence>
<evidence type="ECO:0000313" key="3">
    <source>
        <dbReference type="Proteomes" id="UP000198728"/>
    </source>
</evidence>
<dbReference type="GO" id="GO:0010468">
    <property type="term" value="P:regulation of gene expression"/>
    <property type="evidence" value="ECO:0007669"/>
    <property type="project" value="InterPro"/>
</dbReference>
<dbReference type="PANTHER" id="PTHR38457:SF1">
    <property type="entry name" value="REGULATOR ABRB-RELATED"/>
    <property type="match status" value="1"/>
</dbReference>
<feature type="transmembrane region" description="Helical" evidence="1">
    <location>
        <begin position="329"/>
        <end position="347"/>
    </location>
</feature>
<name>A0A1I1DUM4_9RHOB</name>
<accession>A0A1I1DUM4</accession>
<dbReference type="PIRSF" id="PIRSF038991">
    <property type="entry name" value="Protein_AbrB"/>
    <property type="match status" value="1"/>
</dbReference>
<keyword evidence="1" id="KW-0472">Membrane</keyword>
<keyword evidence="1" id="KW-1133">Transmembrane helix</keyword>
<dbReference type="NCBIfam" id="TIGR03082">
    <property type="entry name" value="Gneg_AbrB_dup"/>
    <property type="match status" value="2"/>
</dbReference>
<protein>
    <recommendedName>
        <fullName evidence="4">Ammonia monooxygenase</fullName>
    </recommendedName>
</protein>
<dbReference type="RefSeq" id="WP_093359057.1">
    <property type="nucleotide sequence ID" value="NZ_FOLG01000001.1"/>
</dbReference>
<keyword evidence="3" id="KW-1185">Reference proteome</keyword>
<evidence type="ECO:0000256" key="1">
    <source>
        <dbReference type="SAM" id="Phobius"/>
    </source>
</evidence>
<dbReference type="OrthoDB" id="7157734at2"/>
<feature type="transmembrane region" description="Helical" evidence="1">
    <location>
        <begin position="236"/>
        <end position="255"/>
    </location>
</feature>
<dbReference type="Pfam" id="PF05145">
    <property type="entry name" value="AbrB"/>
    <property type="match status" value="1"/>
</dbReference>
<proteinExistence type="predicted"/>
<feature type="transmembrane region" description="Helical" evidence="1">
    <location>
        <begin position="267"/>
        <end position="288"/>
    </location>
</feature>
<dbReference type="STRING" id="441112.SAMN04488094_101483"/>
<feature type="transmembrane region" description="Helical" evidence="1">
    <location>
        <begin position="57"/>
        <end position="76"/>
    </location>
</feature>
<feature type="transmembrane region" description="Helical" evidence="1">
    <location>
        <begin position="6"/>
        <end position="26"/>
    </location>
</feature>
<reference evidence="2 3" key="1">
    <citation type="submission" date="2016-10" db="EMBL/GenBank/DDBJ databases">
        <authorList>
            <person name="de Groot N.N."/>
        </authorList>
    </citation>
    <scope>NUCLEOTIDE SEQUENCE [LARGE SCALE GENOMIC DNA]</scope>
    <source>
        <strain evidence="2 3">DSM 19548</strain>
    </source>
</reference>
<feature type="transmembrane region" description="Helical" evidence="1">
    <location>
        <begin position="88"/>
        <end position="108"/>
    </location>
</feature>
<feature type="transmembrane region" description="Helical" evidence="1">
    <location>
        <begin position="179"/>
        <end position="202"/>
    </location>
</feature>
<gene>
    <name evidence="2" type="ORF">SAMN04488094_101483</name>
</gene>
<evidence type="ECO:0008006" key="4">
    <source>
        <dbReference type="Google" id="ProtNLM"/>
    </source>
</evidence>
<dbReference type="Proteomes" id="UP000198728">
    <property type="component" value="Unassembled WGS sequence"/>
</dbReference>
<organism evidence="2 3">
    <name type="scientific">Tropicimonas isoalkanivorans</name>
    <dbReference type="NCBI Taxonomy" id="441112"/>
    <lineage>
        <taxon>Bacteria</taxon>
        <taxon>Pseudomonadati</taxon>
        <taxon>Pseudomonadota</taxon>
        <taxon>Alphaproteobacteria</taxon>
        <taxon>Rhodobacterales</taxon>
        <taxon>Roseobacteraceae</taxon>
        <taxon>Tropicimonas</taxon>
    </lineage>
</organism>
<dbReference type="PANTHER" id="PTHR38457">
    <property type="entry name" value="REGULATOR ABRB-RELATED"/>
    <property type="match status" value="1"/>
</dbReference>
<keyword evidence="1" id="KW-0812">Transmembrane</keyword>
<dbReference type="InterPro" id="IPR017516">
    <property type="entry name" value="AbrB_dup"/>
</dbReference>
<dbReference type="GO" id="GO:0016020">
    <property type="term" value="C:membrane"/>
    <property type="evidence" value="ECO:0007669"/>
    <property type="project" value="InterPro"/>
</dbReference>
<feature type="transmembrane region" description="Helical" evidence="1">
    <location>
        <begin position="145"/>
        <end position="167"/>
    </location>
</feature>
<dbReference type="InterPro" id="IPR007820">
    <property type="entry name" value="AbrB_fam"/>
</dbReference>
<sequence length="361" mass="37290">MTLPPSSLWPRIALAAVVGILCGLIARRIGMPLPWMLGPMLGCGIASLSGAPLHGPAGLRLVVIPIIGVMLGSGFHPEILGHMAAWSGTLLLLPAFLAVATFTSYTFYRRVGGYDPVNAFFCAAPGGLNEMIALGGSAGGDERRIALAHALRVFLTISAIALFYALVLGIRANRSPGTWVGLGDLGLADWAILSFCAVLGAVGGKRLHLPAPQLFGPGLLSAAAHLTEVVTLPPPTLLVVASQITIGTILGCRFAGVSLRETGRDMILGVGATLALLAVTVAFAALLLPLAGTPLAQGVLAYSPGGLTEMSLLALSMGQDVAYVSSMHIARIVLVLFAMTTLFRIIGKHLIAASRGRPKDS</sequence>